<accession>A0A6G4VE35</accession>
<sequence>MRPPAPSAPVVLRRHPGAAAAGAPKVLFLHGLAGTDTVWDETARQLSPDHEVWSAGLPWRGQGVTGWGRSADLTPWVEEALVSVPGPVDVVVAHSMSSNVLLELLDRSGRVDGDAFSDPFSRFGIRALVLVSPFYRGTAEEFDWGTITHYLNDFHLILQEGIRAHSGGRVSAETEVAMAERVREWIGPYGWIRFFDLFLRTPELRTARIAVPCLVIGGKHDIATPAEHAIALAGALPDARLRVLGRSGHFPMVDEPAAFGAELRAFLGSVLTSELTSDMAPPPVLQATLTTET</sequence>
<dbReference type="PANTHER" id="PTHR43798:SF31">
    <property type="entry name" value="AB HYDROLASE SUPERFAMILY PROTEIN YCLE"/>
    <property type="match status" value="1"/>
</dbReference>
<dbReference type="GO" id="GO:0016020">
    <property type="term" value="C:membrane"/>
    <property type="evidence" value="ECO:0007669"/>
    <property type="project" value="TreeGrafter"/>
</dbReference>
<dbReference type="InterPro" id="IPR050266">
    <property type="entry name" value="AB_hydrolase_sf"/>
</dbReference>
<evidence type="ECO:0000313" key="4">
    <source>
        <dbReference type="Proteomes" id="UP000472335"/>
    </source>
</evidence>
<dbReference type="Gene3D" id="3.40.50.1820">
    <property type="entry name" value="alpha/beta hydrolase"/>
    <property type="match status" value="1"/>
</dbReference>
<feature type="domain" description="AB hydrolase-1" evidence="2">
    <location>
        <begin position="26"/>
        <end position="259"/>
    </location>
</feature>
<evidence type="ECO:0000256" key="1">
    <source>
        <dbReference type="ARBA" id="ARBA00022801"/>
    </source>
</evidence>
<gene>
    <name evidence="3" type="ORF">G5C60_33505</name>
</gene>
<dbReference type="InterPro" id="IPR000073">
    <property type="entry name" value="AB_hydrolase_1"/>
</dbReference>
<protein>
    <submittedName>
        <fullName evidence="3">Alpha/beta hydrolase</fullName>
    </submittedName>
</protein>
<dbReference type="RefSeq" id="WP_165264783.1">
    <property type="nucleotide sequence ID" value="NZ_JAAKZY010000138.1"/>
</dbReference>
<keyword evidence="1 3" id="KW-0378">Hydrolase</keyword>
<keyword evidence="4" id="KW-1185">Reference proteome</keyword>
<comment type="caution">
    <text evidence="3">The sequence shown here is derived from an EMBL/GenBank/DDBJ whole genome shotgun (WGS) entry which is preliminary data.</text>
</comment>
<proteinExistence type="predicted"/>
<dbReference type="EMBL" id="JAAKZY010000138">
    <property type="protein sequence ID" value="NGO12392.1"/>
    <property type="molecule type" value="Genomic_DNA"/>
</dbReference>
<organism evidence="3 4">
    <name type="scientific">Streptomyces scabichelini</name>
    <dbReference type="NCBI Taxonomy" id="2711217"/>
    <lineage>
        <taxon>Bacteria</taxon>
        <taxon>Bacillati</taxon>
        <taxon>Actinomycetota</taxon>
        <taxon>Actinomycetes</taxon>
        <taxon>Kitasatosporales</taxon>
        <taxon>Streptomycetaceae</taxon>
        <taxon>Streptomyces</taxon>
    </lineage>
</organism>
<dbReference type="GO" id="GO:0016787">
    <property type="term" value="F:hydrolase activity"/>
    <property type="evidence" value="ECO:0007669"/>
    <property type="project" value="UniProtKB-KW"/>
</dbReference>
<evidence type="ECO:0000259" key="2">
    <source>
        <dbReference type="Pfam" id="PF12697"/>
    </source>
</evidence>
<evidence type="ECO:0000313" key="3">
    <source>
        <dbReference type="EMBL" id="NGO12392.1"/>
    </source>
</evidence>
<dbReference type="PANTHER" id="PTHR43798">
    <property type="entry name" value="MONOACYLGLYCEROL LIPASE"/>
    <property type="match status" value="1"/>
</dbReference>
<dbReference type="SUPFAM" id="SSF53474">
    <property type="entry name" value="alpha/beta-Hydrolases"/>
    <property type="match status" value="1"/>
</dbReference>
<reference evidence="3 4" key="1">
    <citation type="submission" date="2020-02" db="EMBL/GenBank/DDBJ databases">
        <title>Whole-genome analyses of novel actinobacteria.</title>
        <authorList>
            <person name="Sahin N."/>
            <person name="Gencbay T."/>
        </authorList>
    </citation>
    <scope>NUCLEOTIDE SEQUENCE [LARGE SCALE GENOMIC DNA]</scope>
    <source>
        <strain evidence="3 4">HC44</strain>
    </source>
</reference>
<dbReference type="AlphaFoldDB" id="A0A6G4VE35"/>
<name>A0A6G4VE35_9ACTN</name>
<dbReference type="InterPro" id="IPR029058">
    <property type="entry name" value="AB_hydrolase_fold"/>
</dbReference>
<dbReference type="Proteomes" id="UP000472335">
    <property type="component" value="Unassembled WGS sequence"/>
</dbReference>
<dbReference type="Pfam" id="PF12697">
    <property type="entry name" value="Abhydrolase_6"/>
    <property type="match status" value="1"/>
</dbReference>